<dbReference type="Gene3D" id="3.40.30.10">
    <property type="entry name" value="Glutaredoxin"/>
    <property type="match status" value="1"/>
</dbReference>
<sequence length="180" mass="18983">MPYLAAAVVLLGVLCLLNLSLVIGVLRRLRAQAVQTGVAAGAPPALGPRSSIGEFTAVTTDGELVSAATLTGVVGFFSSGCEPCHRLLPRFVEQARKLGRENVLAVFGGDDEAAVRALTAVARVVVADRDGGAVARAFQNTWTPMLYLIGDDHRIVAVGTRMEELPLPDRYDMAAGKGRR</sequence>
<proteinExistence type="predicted"/>
<keyword evidence="2" id="KW-1185">Reference proteome</keyword>
<dbReference type="CDD" id="cd02966">
    <property type="entry name" value="TlpA_like_family"/>
    <property type="match status" value="1"/>
</dbReference>
<dbReference type="InterPro" id="IPR017937">
    <property type="entry name" value="Thioredoxin_CS"/>
</dbReference>
<name>A0ABV3GNS6_MICGL</name>
<evidence type="ECO:0000313" key="1">
    <source>
        <dbReference type="EMBL" id="MEV0973279.1"/>
    </source>
</evidence>
<dbReference type="SUPFAM" id="SSF52833">
    <property type="entry name" value="Thioredoxin-like"/>
    <property type="match status" value="1"/>
</dbReference>
<organism evidence="1 2">
    <name type="scientific">Microtetraspora glauca</name>
    <dbReference type="NCBI Taxonomy" id="1996"/>
    <lineage>
        <taxon>Bacteria</taxon>
        <taxon>Bacillati</taxon>
        <taxon>Actinomycetota</taxon>
        <taxon>Actinomycetes</taxon>
        <taxon>Streptosporangiales</taxon>
        <taxon>Streptosporangiaceae</taxon>
        <taxon>Microtetraspora</taxon>
    </lineage>
</organism>
<dbReference type="InterPro" id="IPR036249">
    <property type="entry name" value="Thioredoxin-like_sf"/>
</dbReference>
<gene>
    <name evidence="1" type="ORF">AB0I59_32155</name>
</gene>
<reference evidence="1 2" key="1">
    <citation type="submission" date="2024-06" db="EMBL/GenBank/DDBJ databases">
        <title>The Natural Products Discovery Center: Release of the First 8490 Sequenced Strains for Exploring Actinobacteria Biosynthetic Diversity.</title>
        <authorList>
            <person name="Kalkreuter E."/>
            <person name="Kautsar S.A."/>
            <person name="Yang D."/>
            <person name="Bader C.D."/>
            <person name="Teijaro C.N."/>
            <person name="Fluegel L."/>
            <person name="Davis C.M."/>
            <person name="Simpson J.R."/>
            <person name="Lauterbach L."/>
            <person name="Steele A.D."/>
            <person name="Gui C."/>
            <person name="Meng S."/>
            <person name="Li G."/>
            <person name="Viehrig K."/>
            <person name="Ye F."/>
            <person name="Su P."/>
            <person name="Kiefer A.F."/>
            <person name="Nichols A."/>
            <person name="Cepeda A.J."/>
            <person name="Yan W."/>
            <person name="Fan B."/>
            <person name="Jiang Y."/>
            <person name="Adhikari A."/>
            <person name="Zheng C.-J."/>
            <person name="Schuster L."/>
            <person name="Cowan T.M."/>
            <person name="Smanski M.J."/>
            <person name="Chevrette M.G."/>
            <person name="De Carvalho L.P.S."/>
            <person name="Shen B."/>
        </authorList>
    </citation>
    <scope>NUCLEOTIDE SEQUENCE [LARGE SCALE GENOMIC DNA]</scope>
    <source>
        <strain evidence="1 2">NPDC050100</strain>
    </source>
</reference>
<protein>
    <submittedName>
        <fullName evidence="1">TlpA disulfide reductase family protein</fullName>
    </submittedName>
</protein>
<accession>A0ABV3GNS6</accession>
<dbReference type="RefSeq" id="WP_061259456.1">
    <property type="nucleotide sequence ID" value="NZ_JBFALK010000021.1"/>
</dbReference>
<evidence type="ECO:0000313" key="2">
    <source>
        <dbReference type="Proteomes" id="UP001551675"/>
    </source>
</evidence>
<dbReference type="EMBL" id="JBFALK010000021">
    <property type="protein sequence ID" value="MEV0973279.1"/>
    <property type="molecule type" value="Genomic_DNA"/>
</dbReference>
<dbReference type="Proteomes" id="UP001551675">
    <property type="component" value="Unassembled WGS sequence"/>
</dbReference>
<dbReference type="PROSITE" id="PS00194">
    <property type="entry name" value="THIOREDOXIN_1"/>
    <property type="match status" value="1"/>
</dbReference>
<comment type="caution">
    <text evidence="1">The sequence shown here is derived from an EMBL/GenBank/DDBJ whole genome shotgun (WGS) entry which is preliminary data.</text>
</comment>